<feature type="compositionally biased region" description="Polar residues" evidence="5">
    <location>
        <begin position="967"/>
        <end position="977"/>
    </location>
</feature>
<evidence type="ECO:0000256" key="4">
    <source>
        <dbReference type="PROSITE-ProRule" id="PRU01363"/>
    </source>
</evidence>
<evidence type="ECO:0000259" key="7">
    <source>
        <dbReference type="PROSITE" id="PS52004"/>
    </source>
</evidence>
<dbReference type="SMART" id="SM00822">
    <property type="entry name" value="PKS_KR"/>
    <property type="match status" value="1"/>
</dbReference>
<dbReference type="CDD" id="cd08953">
    <property type="entry name" value="KR_2_SDR_x"/>
    <property type="match status" value="1"/>
</dbReference>
<dbReference type="PROSITE" id="PS52004">
    <property type="entry name" value="KS3_2"/>
    <property type="match status" value="1"/>
</dbReference>
<dbReference type="InterPro" id="IPR036291">
    <property type="entry name" value="NAD(P)-bd_dom_sf"/>
</dbReference>
<dbReference type="SUPFAM" id="SSF47336">
    <property type="entry name" value="ACP-like"/>
    <property type="match status" value="3"/>
</dbReference>
<dbReference type="Pfam" id="PF14765">
    <property type="entry name" value="PS-DH"/>
    <property type="match status" value="1"/>
</dbReference>
<reference evidence="9" key="1">
    <citation type="journal article" date="2021" name="Microb. Physiol.">
        <title>Proteogenomic Insights into the Physiology of Marine, Sulfate-Reducing, Filamentous Desulfonema limicola and Desulfonema magnum.</title>
        <authorList>
            <person name="Schnaars V."/>
            <person name="Wohlbrand L."/>
            <person name="Scheve S."/>
            <person name="Hinrichs C."/>
            <person name="Reinhardt R."/>
            <person name="Rabus R."/>
        </authorList>
    </citation>
    <scope>NUCLEOTIDE SEQUENCE</scope>
    <source>
        <strain evidence="9">4be13</strain>
    </source>
</reference>
<feature type="compositionally biased region" description="Basic and acidic residues" evidence="5">
    <location>
        <begin position="1346"/>
        <end position="1360"/>
    </location>
</feature>
<dbReference type="Gene3D" id="3.30.70.250">
    <property type="entry name" value="Malonyl-CoA ACP transacylase, ACP-binding"/>
    <property type="match status" value="1"/>
</dbReference>
<feature type="region of interest" description="N-terminal hotdog fold" evidence="4">
    <location>
        <begin position="1977"/>
        <end position="2106"/>
    </location>
</feature>
<dbReference type="InterPro" id="IPR052568">
    <property type="entry name" value="PKS-FAS_Synthase"/>
</dbReference>
<feature type="region of interest" description="Disordered" evidence="5">
    <location>
        <begin position="1122"/>
        <end position="1145"/>
    </location>
</feature>
<evidence type="ECO:0000259" key="6">
    <source>
        <dbReference type="PROSITE" id="PS50075"/>
    </source>
</evidence>
<dbReference type="Pfam" id="PF02801">
    <property type="entry name" value="Ketoacyl-synt_C"/>
    <property type="match status" value="1"/>
</dbReference>
<gene>
    <name evidence="9" type="ORF">dnm_041250</name>
</gene>
<proteinExistence type="predicted"/>
<dbReference type="InterPro" id="IPR049900">
    <property type="entry name" value="PKS_mFAS_DH"/>
</dbReference>
<feature type="region of interest" description="Disordered" evidence="5">
    <location>
        <begin position="862"/>
        <end position="983"/>
    </location>
</feature>
<feature type="region of interest" description="Disordered" evidence="5">
    <location>
        <begin position="471"/>
        <end position="498"/>
    </location>
</feature>
<dbReference type="Pfam" id="PF00698">
    <property type="entry name" value="Acyl_transf_1"/>
    <property type="match status" value="1"/>
</dbReference>
<dbReference type="PANTHER" id="PTHR43074">
    <property type="entry name" value="OMEGA-3 POLYUNSATURATED FATTY ACID SYNTHASE PFAB-RELATED"/>
    <property type="match status" value="1"/>
</dbReference>
<dbReference type="Proteomes" id="UP000663722">
    <property type="component" value="Chromosome"/>
</dbReference>
<keyword evidence="3" id="KW-0808">Transferase</keyword>
<dbReference type="Gene3D" id="3.40.366.10">
    <property type="entry name" value="Malonyl-Coenzyme A Acyl Carrier Protein, domain 2"/>
    <property type="match status" value="1"/>
</dbReference>
<dbReference type="SUPFAM" id="SSF52151">
    <property type="entry name" value="FabD/lysophospholipase-like"/>
    <property type="match status" value="1"/>
</dbReference>
<keyword evidence="10" id="KW-1185">Reference proteome</keyword>
<dbReference type="Gene3D" id="3.40.50.720">
    <property type="entry name" value="NAD(P)-binding Rossmann-like Domain"/>
    <property type="match status" value="1"/>
</dbReference>
<dbReference type="SUPFAM" id="SSF55048">
    <property type="entry name" value="Probable ACP-binding domain of malonyl-CoA ACP transacylase"/>
    <property type="match status" value="1"/>
</dbReference>
<dbReference type="Gene3D" id="1.10.1200.10">
    <property type="entry name" value="ACP-like"/>
    <property type="match status" value="3"/>
</dbReference>
<feature type="active site" description="Proton acceptor; for dehydratase activity" evidence="4">
    <location>
        <position position="2011"/>
    </location>
</feature>
<feature type="active site" description="Proton donor; for dehydratase activity" evidence="4">
    <location>
        <position position="2184"/>
    </location>
</feature>
<feature type="compositionally biased region" description="Low complexity" evidence="5">
    <location>
        <begin position="875"/>
        <end position="905"/>
    </location>
</feature>
<evidence type="ECO:0000259" key="8">
    <source>
        <dbReference type="PROSITE" id="PS52019"/>
    </source>
</evidence>
<dbReference type="SUPFAM" id="SSF51735">
    <property type="entry name" value="NAD(P)-binding Rossmann-fold domains"/>
    <property type="match status" value="2"/>
</dbReference>
<sequence length="2277" mass="247264">MKDHIPVAIIGMACFFPKSSGLKEYWRLLFHGEDAITDIPETHWSPEDYFDEDPKKSDHVYCKRGGFLSAVSFDPSEFGIPPSSLEATDTSQLLGLVAAKMALEDSGYGQEQNFDRDKVSVLLGATGTQELVIPLGARLGHPIWRKAIEDSGVSPEKTEEIITRISDSYVSWQENSFPGLLGNVIAGRICNRLDLGGTNCAVDAACASSMGAVHFSLMELVSGKSDMVVTGGVDALNDIFMHMCFSKTLILSPTGDARPFSKDADGTVLGEGIGMFVLKRLEDAEKDGDKIYAVIKAMGTSSDGKSQSIYAPSSEGQLKALHAVYKDTDISFDTVELIEAHGTGTKVGDKVEIDALKSLAGEQLSSDAADHSQKRCAIGSVKSMIGHTKAAAGAAGLIKAALSLYHKVLPPTLKANQSDPNLGLEESPFYLNTDTRPWFSRKEHPRRAAVSSFGFGGSNFHMVLEEHGKEKPTVSWDGSVPRPQIENEKRGESDGSPGKIAFIFPGQGSQYVNMARDLICTFPEAFDVLEKANHSKFEIRNSKFETTRLSDFIYPNPAHTKKEKTFQEDTLRSTDVAQPAIGVISAAMLKILERFGIKPDATCGHSYGELSALYAAGRIDMDTFLHLSVARGTFMASAAGKDSGTMLAVKAPLDALDEMIRDADLDVILANRNSPTQGVLSGSVEAIEQAQKLCKQKKFRGIRLAVAAAFHSKLVKDAQKPFMETLQKVSIVPSDIPVFSNTTGEIYPSDPDKAKELLGGQILCPVNFVSEIENLYDSGVRTFLEVGPKSVLTGLVKAILKGRDFHALSLDSSSGKKFGIADLAGTLSELGSLGYPVDPDQWEQPETAKKQRMSIPISGANYRAESKPKLPGPQGPDSSGSSGHSDNGPNSPVTSGGSDNSSDGSKQNTMNGRQTRALPEKKIPESATTAFNNKQEASPRSPVSGLRTPSSERSLVENRKNMDKNNQKQFLTNPNQPSDDHHHGRIRACVVTDALKAVQEGMKSMQTLQMHTAETHKKFLETQTEASRTLQMMMENTRHLAEVSMGFQPSAFSSHPSAPDPRPPARVVEEKVQTGDNFQSAETPPAPVIPVKTAAVSVEKPKAAPVKTAAISVEKPKTAPVKTAEASVEKPKAAPVKQEEVRPSGNGRKKIETAMLDVVSQLTGYPVEMLSFDMDIEADLGIDSIKRVEILSTIEEKMPGLPSVSPEIMGTLKTLGQIAEYLAGNSELETRNLKLETGNSKLETRNSELGTRNSELGTGGNRKEIESMMLEVVSQLTGYPVEMLSFDMDIEADLGIDSIKRVEILSTVEEKMPGLPSVSPEIMGTLKTLGQIAEYLAGNSKLETRNSKLETRNSKLETRTSEAGSASSGNGRKEIESMMLEVVSQLTGYPVEMLSFDMDIEADLGIDSIKRVEILSTVEEKMPGLPSVSPEIMGTLKTLGQIAEYLAGNSKLETRNSKLETRNSKLETGNSKLETGNSKLETENSESELGTRGSVERNVISVVEKPLEMGTQISVLHDRKILVTDDGTGLGDAIVNELRTLQMDAFLVSADALKHRQDLPPAGGLVILSGQDHQDDLFLKDAFALTHHVGPDLIDAAKNSGAIFATLTRLDGAFGFKGKGVMNPLAGGLSGLAKTASLEWENVCCHAIDISPDWAENNTIAKAVVAELFTPGPVEIGLEPGSRVVFELESSPYPRGEINLSPGDVVVTTGGARGVTAAAVRVLADHVKPTLVLIGRSPHPSPEPSWLAGLENEAAVKKAILENEFAGNPPSPMQLEKAFKALMANREILKNLEELRSTGSTVLYYSGDVRDADRIKAILDDVRSAYGPVRCLIHGAGTLEDRLIIDKTPDQFERVFDTKVKGLNVLLEATRQDDLRYIVLFSSVSARVGNKGQADYAMANEVLNKTAQQECVMREDCRVISINWGPWDGGMVSPALKREFERNGIKLIPTDAGAECMLHEMMGDKNCPVEVVIGASLKTEGNGNGNGSKEKLSLKFKREIDVNRYPILESHILDGKPVVPFALMTEWLGHSALHENPGLFLHGLDDIRLLSGIKLNEEKRLIRLLAGKARKNGSVFEVDVEIRDGVKNGKEVIHSRAKAILTDTLSQPPLFNASVETAAKVYSRSIDEVYEKILFHGLELRGIREIISCSSRGMVAQISSAPSPEKWMADPLRRRWIGDPLVLDSAFQMAIIWCFEEKGVVSLPSYSASYRQYRNRFPSEGVTAVLEVTEVTDHKMKGDFTFLDSDNKVVARLTGYEAIIDISLLKAFKSREYVARV</sequence>
<dbReference type="Pfam" id="PF00550">
    <property type="entry name" value="PP-binding"/>
    <property type="match status" value="3"/>
</dbReference>
<dbReference type="InterPro" id="IPR016039">
    <property type="entry name" value="Thiolase-like"/>
</dbReference>
<dbReference type="SMART" id="SM00825">
    <property type="entry name" value="PKS_KS"/>
    <property type="match status" value="1"/>
</dbReference>
<dbReference type="Pfam" id="PF08659">
    <property type="entry name" value="KR"/>
    <property type="match status" value="1"/>
</dbReference>
<feature type="domain" description="Carrier" evidence="6">
    <location>
        <begin position="1260"/>
        <end position="1340"/>
    </location>
</feature>
<feature type="region of interest" description="Disordered" evidence="5">
    <location>
        <begin position="1346"/>
        <end position="1373"/>
    </location>
</feature>
<dbReference type="SUPFAM" id="SSF53901">
    <property type="entry name" value="Thiolase-like"/>
    <property type="match status" value="1"/>
</dbReference>
<dbReference type="Gene3D" id="3.10.129.110">
    <property type="entry name" value="Polyketide synthase dehydratase"/>
    <property type="match status" value="1"/>
</dbReference>
<dbReference type="InterPro" id="IPR036736">
    <property type="entry name" value="ACP-like_sf"/>
</dbReference>
<feature type="compositionally biased region" description="Basic and acidic residues" evidence="5">
    <location>
        <begin position="954"/>
        <end position="966"/>
    </location>
</feature>
<feature type="compositionally biased region" description="Polar residues" evidence="5">
    <location>
        <begin position="1361"/>
        <end position="1370"/>
    </location>
</feature>
<dbReference type="InterPro" id="IPR018201">
    <property type="entry name" value="Ketoacyl_synth_AS"/>
</dbReference>
<dbReference type="InterPro" id="IPR016035">
    <property type="entry name" value="Acyl_Trfase/lysoPLipase"/>
</dbReference>
<dbReference type="InterPro" id="IPR057326">
    <property type="entry name" value="KR_dom"/>
</dbReference>
<keyword evidence="1" id="KW-0596">Phosphopantetheine</keyword>
<dbReference type="RefSeq" id="WP_207683010.1">
    <property type="nucleotide sequence ID" value="NZ_CP061800.1"/>
</dbReference>
<feature type="compositionally biased region" description="Basic and acidic residues" evidence="5">
    <location>
        <begin position="1127"/>
        <end position="1142"/>
    </location>
</feature>
<dbReference type="Gene3D" id="3.40.47.10">
    <property type="match status" value="1"/>
</dbReference>
<keyword evidence="2" id="KW-0597">Phosphoprotein</keyword>
<dbReference type="SMART" id="SM00827">
    <property type="entry name" value="PKS_AT"/>
    <property type="match status" value="1"/>
</dbReference>
<protein>
    <submittedName>
        <fullName evidence="9">Acyltransferase domain containing-protein</fullName>
    </submittedName>
</protein>
<evidence type="ECO:0000313" key="10">
    <source>
        <dbReference type="Proteomes" id="UP000663722"/>
    </source>
</evidence>
<evidence type="ECO:0000256" key="1">
    <source>
        <dbReference type="ARBA" id="ARBA00022450"/>
    </source>
</evidence>
<dbReference type="PROSITE" id="PS00606">
    <property type="entry name" value="KS3_1"/>
    <property type="match status" value="1"/>
</dbReference>
<dbReference type="PROSITE" id="PS52019">
    <property type="entry name" value="PKS_MFAS_DH"/>
    <property type="match status" value="1"/>
</dbReference>
<dbReference type="InterPro" id="IPR001227">
    <property type="entry name" value="Ac_transferase_dom_sf"/>
</dbReference>
<dbReference type="InterPro" id="IPR014031">
    <property type="entry name" value="Ketoacyl_synth_C"/>
</dbReference>
<feature type="domain" description="Carrier" evidence="6">
    <location>
        <begin position="1146"/>
        <end position="1226"/>
    </location>
</feature>
<dbReference type="PROSITE" id="PS50075">
    <property type="entry name" value="CARRIER"/>
    <property type="match status" value="3"/>
</dbReference>
<dbReference type="CDD" id="cd00833">
    <property type="entry name" value="PKS"/>
    <property type="match status" value="1"/>
</dbReference>
<evidence type="ECO:0000313" key="9">
    <source>
        <dbReference type="EMBL" id="QTA88084.1"/>
    </source>
</evidence>
<accession>A0A975BLU7</accession>
<feature type="domain" description="Ketosynthase family 3 (KS3)" evidence="7">
    <location>
        <begin position="4"/>
        <end position="466"/>
    </location>
</feature>
<dbReference type="KEGG" id="dmm:dnm_041250"/>
<feature type="domain" description="PKS/mFAS DH" evidence="8">
    <location>
        <begin position="1977"/>
        <end position="2267"/>
    </location>
</feature>
<feature type="compositionally biased region" description="Polar residues" evidence="5">
    <location>
        <begin position="926"/>
        <end position="938"/>
    </location>
</feature>
<dbReference type="InterPro" id="IPR049551">
    <property type="entry name" value="PKS_DH_C"/>
</dbReference>
<dbReference type="InterPro" id="IPR042104">
    <property type="entry name" value="PKS_dehydratase_sf"/>
</dbReference>
<evidence type="ECO:0000256" key="3">
    <source>
        <dbReference type="ARBA" id="ARBA00022679"/>
    </source>
</evidence>
<feature type="region of interest" description="C-terminal hotdog fold" evidence="4">
    <location>
        <begin position="2118"/>
        <end position="2267"/>
    </location>
</feature>
<dbReference type="GO" id="GO:0004315">
    <property type="term" value="F:3-oxoacyl-[acyl-carrier-protein] synthase activity"/>
    <property type="evidence" value="ECO:0007669"/>
    <property type="project" value="InterPro"/>
</dbReference>
<evidence type="ECO:0000256" key="5">
    <source>
        <dbReference type="SAM" id="MobiDB-lite"/>
    </source>
</evidence>
<keyword evidence="9" id="KW-0012">Acyltransferase</keyword>
<evidence type="ECO:0000256" key="2">
    <source>
        <dbReference type="ARBA" id="ARBA00022553"/>
    </source>
</evidence>
<feature type="domain" description="Carrier" evidence="6">
    <location>
        <begin position="1370"/>
        <end position="1450"/>
    </location>
</feature>
<organism evidence="9 10">
    <name type="scientific">Desulfonema magnum</name>
    <dbReference type="NCBI Taxonomy" id="45655"/>
    <lineage>
        <taxon>Bacteria</taxon>
        <taxon>Pseudomonadati</taxon>
        <taxon>Thermodesulfobacteriota</taxon>
        <taxon>Desulfobacteria</taxon>
        <taxon>Desulfobacterales</taxon>
        <taxon>Desulfococcaceae</taxon>
        <taxon>Desulfonema</taxon>
    </lineage>
</organism>
<dbReference type="InterPro" id="IPR014043">
    <property type="entry name" value="Acyl_transferase_dom"/>
</dbReference>
<dbReference type="InterPro" id="IPR020841">
    <property type="entry name" value="PKS_Beta-ketoAc_synthase_dom"/>
</dbReference>
<dbReference type="Pfam" id="PF00109">
    <property type="entry name" value="ketoacyl-synt"/>
    <property type="match status" value="1"/>
</dbReference>
<dbReference type="InterPro" id="IPR014030">
    <property type="entry name" value="Ketoacyl_synth_N"/>
</dbReference>
<dbReference type="PANTHER" id="PTHR43074:SF1">
    <property type="entry name" value="BETA-KETOACYL SYNTHASE FAMILY PROTEIN-RELATED"/>
    <property type="match status" value="1"/>
</dbReference>
<dbReference type="EMBL" id="CP061800">
    <property type="protein sequence ID" value="QTA88084.1"/>
    <property type="molecule type" value="Genomic_DNA"/>
</dbReference>
<name>A0A975BLU7_9BACT</name>
<dbReference type="InterPro" id="IPR016036">
    <property type="entry name" value="Malonyl_transacylase_ACP-bd"/>
</dbReference>
<feature type="compositionally biased region" description="Polar residues" evidence="5">
    <location>
        <begin position="1466"/>
        <end position="1479"/>
    </location>
</feature>
<dbReference type="InterPro" id="IPR013968">
    <property type="entry name" value="PKS_KR"/>
</dbReference>
<feature type="region of interest" description="Disordered" evidence="5">
    <location>
        <begin position="1456"/>
        <end position="1492"/>
    </location>
</feature>
<dbReference type="InterPro" id="IPR009081">
    <property type="entry name" value="PP-bd_ACP"/>
</dbReference>
<dbReference type="GO" id="GO:0006633">
    <property type="term" value="P:fatty acid biosynthetic process"/>
    <property type="evidence" value="ECO:0007669"/>
    <property type="project" value="InterPro"/>
</dbReference>
<feature type="compositionally biased region" description="Basic and acidic residues" evidence="5">
    <location>
        <begin position="1456"/>
        <end position="1465"/>
    </location>
</feature>